<dbReference type="InterPro" id="IPR010140">
    <property type="entry name" value="Histidinol_P_phosphatase_HisJ"/>
</dbReference>
<evidence type="ECO:0000256" key="2">
    <source>
        <dbReference type="ARBA" id="ARBA00009152"/>
    </source>
</evidence>
<evidence type="ECO:0000313" key="11">
    <source>
        <dbReference type="Proteomes" id="UP000253975"/>
    </source>
</evidence>
<dbReference type="Proteomes" id="UP000253975">
    <property type="component" value="Unassembled WGS sequence"/>
</dbReference>
<dbReference type="PANTHER" id="PTHR21039:SF0">
    <property type="entry name" value="HISTIDINOL-PHOSPHATASE"/>
    <property type="match status" value="1"/>
</dbReference>
<dbReference type="CDD" id="cd12110">
    <property type="entry name" value="PHP_HisPPase_Hisj_like"/>
    <property type="match status" value="1"/>
</dbReference>
<comment type="similarity">
    <text evidence="2 8">Belongs to the PHP hydrolase family. HisK subfamily.</text>
</comment>
<dbReference type="NCBIfam" id="TIGR01856">
    <property type="entry name" value="hisJ_fam"/>
    <property type="match status" value="1"/>
</dbReference>
<dbReference type="UniPathway" id="UPA00031">
    <property type="reaction ID" value="UER00013"/>
</dbReference>
<protein>
    <recommendedName>
        <fullName evidence="3 8">Histidinol-phosphatase</fullName>
        <shortName evidence="8">HolPase</shortName>
        <ecNumber evidence="3 8">3.1.3.15</ecNumber>
    </recommendedName>
</protein>
<name>A0A369LMG0_9ACTN</name>
<evidence type="ECO:0000256" key="6">
    <source>
        <dbReference type="ARBA" id="ARBA00023102"/>
    </source>
</evidence>
<keyword evidence="5 8" id="KW-0378">Hydrolase</keyword>
<evidence type="ECO:0000256" key="5">
    <source>
        <dbReference type="ARBA" id="ARBA00022801"/>
    </source>
</evidence>
<dbReference type="Pfam" id="PF02811">
    <property type="entry name" value="PHP"/>
    <property type="match status" value="1"/>
</dbReference>
<dbReference type="RefSeq" id="WP_114615068.1">
    <property type="nucleotide sequence ID" value="NZ_PPTO01000003.1"/>
</dbReference>
<dbReference type="InterPro" id="IPR016195">
    <property type="entry name" value="Pol/histidinol_Pase-like"/>
</dbReference>
<dbReference type="EMBL" id="PPTO01000003">
    <property type="protein sequence ID" value="RDB60332.1"/>
    <property type="molecule type" value="Genomic_DNA"/>
</dbReference>
<evidence type="ECO:0000256" key="7">
    <source>
        <dbReference type="ARBA" id="ARBA00049158"/>
    </source>
</evidence>
<gene>
    <name evidence="10" type="ORF">C1881_03090</name>
</gene>
<accession>A0A369LMG0</accession>
<organism evidence="10 11">
    <name type="scientific">Slackia isoflavoniconvertens</name>
    <dbReference type="NCBI Taxonomy" id="572010"/>
    <lineage>
        <taxon>Bacteria</taxon>
        <taxon>Bacillati</taxon>
        <taxon>Actinomycetota</taxon>
        <taxon>Coriobacteriia</taxon>
        <taxon>Eggerthellales</taxon>
        <taxon>Eggerthellaceae</taxon>
        <taxon>Slackia</taxon>
    </lineage>
</organism>
<keyword evidence="4 8" id="KW-0028">Amino-acid biosynthesis</keyword>
<dbReference type="PANTHER" id="PTHR21039">
    <property type="entry name" value="HISTIDINOL PHOSPHATASE-RELATED"/>
    <property type="match status" value="1"/>
</dbReference>
<sequence>MTELITMHTHSTFCNHAKDPLDDMVQAAVDAGIAHMAATEHYPIPDELDPSKRSTMPAERLEAYIDAVREQQKRDDIDVLLGCELDWLGKDETRALHASDFDRFDVVLGSIHFVDRWLMVSHKNMSRWKSVDLEAFWKRYVELWCEAAKSDMPFTVMAHADVVKKFSPKPEFDLEPLYERMARAAREGGRMVEVNTSGAYAECAEYYPSPSLLQAFRAEGVACTVGTDAHCKEHIARDIERAYDYMRAAGYTQLAVPTRRRGVRMVDL</sequence>
<dbReference type="GO" id="GO:0005737">
    <property type="term" value="C:cytoplasm"/>
    <property type="evidence" value="ECO:0007669"/>
    <property type="project" value="TreeGrafter"/>
</dbReference>
<dbReference type="AlphaFoldDB" id="A0A369LMG0"/>
<comment type="pathway">
    <text evidence="1 8">Amino-acid biosynthesis; L-histidine biosynthesis; L-histidine from 5-phospho-alpha-D-ribose 1-diphosphate: step 8/9.</text>
</comment>
<evidence type="ECO:0000259" key="9">
    <source>
        <dbReference type="Pfam" id="PF02811"/>
    </source>
</evidence>
<dbReference type="Gene3D" id="3.20.20.140">
    <property type="entry name" value="Metal-dependent hydrolases"/>
    <property type="match status" value="1"/>
</dbReference>
<dbReference type="InterPro" id="IPR004013">
    <property type="entry name" value="PHP_dom"/>
</dbReference>
<comment type="catalytic activity">
    <reaction evidence="7 8">
        <text>L-histidinol phosphate + H2O = L-histidinol + phosphate</text>
        <dbReference type="Rhea" id="RHEA:14465"/>
        <dbReference type="ChEBI" id="CHEBI:15377"/>
        <dbReference type="ChEBI" id="CHEBI:43474"/>
        <dbReference type="ChEBI" id="CHEBI:57699"/>
        <dbReference type="ChEBI" id="CHEBI:57980"/>
        <dbReference type="EC" id="3.1.3.15"/>
    </reaction>
</comment>
<feature type="domain" description="PHP" evidence="9">
    <location>
        <begin position="7"/>
        <end position="197"/>
    </location>
</feature>
<evidence type="ECO:0000256" key="4">
    <source>
        <dbReference type="ARBA" id="ARBA00022605"/>
    </source>
</evidence>
<evidence type="ECO:0000256" key="8">
    <source>
        <dbReference type="RuleBase" id="RU366003"/>
    </source>
</evidence>
<dbReference type="GO" id="GO:0000105">
    <property type="term" value="P:L-histidine biosynthetic process"/>
    <property type="evidence" value="ECO:0007669"/>
    <property type="project" value="UniProtKB-UniRule"/>
</dbReference>
<comment type="caution">
    <text evidence="10">The sequence shown here is derived from an EMBL/GenBank/DDBJ whole genome shotgun (WGS) entry which is preliminary data.</text>
</comment>
<evidence type="ECO:0000256" key="1">
    <source>
        <dbReference type="ARBA" id="ARBA00004970"/>
    </source>
</evidence>
<reference evidence="10 11" key="1">
    <citation type="journal article" date="2018" name="Elife">
        <title>Discovery and characterization of a prevalent human gut bacterial enzyme sufficient for the inactivation of a family of plant toxins.</title>
        <authorList>
            <person name="Koppel N."/>
            <person name="Bisanz J.E."/>
            <person name="Pandelia M.E."/>
            <person name="Turnbaugh P.J."/>
            <person name="Balskus E.P."/>
        </authorList>
    </citation>
    <scope>NUCLEOTIDE SEQUENCE [LARGE SCALE GENOMIC DNA]</scope>
    <source>
        <strain evidence="10 11">OB21 GAM31</strain>
    </source>
</reference>
<keyword evidence="6 8" id="KW-0368">Histidine biosynthesis</keyword>
<evidence type="ECO:0000313" key="10">
    <source>
        <dbReference type="EMBL" id="RDB60332.1"/>
    </source>
</evidence>
<evidence type="ECO:0000256" key="3">
    <source>
        <dbReference type="ARBA" id="ARBA00013085"/>
    </source>
</evidence>
<dbReference type="SUPFAM" id="SSF89550">
    <property type="entry name" value="PHP domain-like"/>
    <property type="match status" value="1"/>
</dbReference>
<dbReference type="GO" id="GO:0004401">
    <property type="term" value="F:histidinol-phosphatase activity"/>
    <property type="evidence" value="ECO:0007669"/>
    <property type="project" value="UniProtKB-UniRule"/>
</dbReference>
<dbReference type="EC" id="3.1.3.15" evidence="3 8"/>
<proteinExistence type="inferred from homology"/>